<dbReference type="Proteomes" id="UP000682733">
    <property type="component" value="Unassembled WGS sequence"/>
</dbReference>
<organism evidence="2 3">
    <name type="scientific">Didymodactylos carnosus</name>
    <dbReference type="NCBI Taxonomy" id="1234261"/>
    <lineage>
        <taxon>Eukaryota</taxon>
        <taxon>Metazoa</taxon>
        <taxon>Spiralia</taxon>
        <taxon>Gnathifera</taxon>
        <taxon>Rotifera</taxon>
        <taxon>Eurotatoria</taxon>
        <taxon>Bdelloidea</taxon>
        <taxon>Philodinida</taxon>
        <taxon>Philodinidae</taxon>
        <taxon>Didymodactylos</taxon>
    </lineage>
</organism>
<evidence type="ECO:0000313" key="2">
    <source>
        <dbReference type="EMBL" id="CAF3726929.1"/>
    </source>
</evidence>
<dbReference type="EMBL" id="CAJOBA010004891">
    <property type="protein sequence ID" value="CAF3726929.1"/>
    <property type="molecule type" value="Genomic_DNA"/>
</dbReference>
<gene>
    <name evidence="1" type="ORF">OVA965_LOCUS12256</name>
    <name evidence="2" type="ORF">TMI583_LOCUS12260</name>
</gene>
<protein>
    <submittedName>
        <fullName evidence="2">Uncharacterized protein</fullName>
    </submittedName>
</protein>
<dbReference type="Proteomes" id="UP000677228">
    <property type="component" value="Unassembled WGS sequence"/>
</dbReference>
<reference evidence="2" key="1">
    <citation type="submission" date="2021-02" db="EMBL/GenBank/DDBJ databases">
        <authorList>
            <person name="Nowell W R."/>
        </authorList>
    </citation>
    <scope>NUCLEOTIDE SEQUENCE</scope>
</reference>
<name>A0A8S2ICK3_9BILA</name>
<sequence length="194" mass="21450">MQASSSNSLPVSTNTNIFVCSSNSSRHDHIRKTAADNYLNTANKKVKLHHVYLNNLTEKFDVNDCVGVQIHTVDRTNTDAKLLPCLIPEKNRKNDDLVFKLVCQYAKLQNAFSVENLVDLKSAYPQELKQLNVDELKGISFIEACKLYVSGAVSGSTCDCKSKCTTEHCPCKKANVSCSTKCHSKRGACQNMGD</sequence>
<accession>A0A8S2ICK3</accession>
<dbReference type="EMBL" id="CAJNOK010004886">
    <property type="protein sequence ID" value="CAF0953355.1"/>
    <property type="molecule type" value="Genomic_DNA"/>
</dbReference>
<proteinExistence type="predicted"/>
<comment type="caution">
    <text evidence="2">The sequence shown here is derived from an EMBL/GenBank/DDBJ whole genome shotgun (WGS) entry which is preliminary data.</text>
</comment>
<dbReference type="AlphaFoldDB" id="A0A8S2ICK3"/>
<evidence type="ECO:0000313" key="1">
    <source>
        <dbReference type="EMBL" id="CAF0953355.1"/>
    </source>
</evidence>
<evidence type="ECO:0000313" key="3">
    <source>
        <dbReference type="Proteomes" id="UP000682733"/>
    </source>
</evidence>